<reference evidence="8 9" key="1">
    <citation type="submission" date="2019-06" db="EMBL/GenBank/DDBJ databases">
        <title>The genome of Shewanella sp. SM1901.</title>
        <authorList>
            <person name="Cha Q."/>
        </authorList>
    </citation>
    <scope>NUCLEOTIDE SEQUENCE [LARGE SCALE GENOMIC DNA]</scope>
    <source>
        <strain evidence="8 9">SM1901</strain>
    </source>
</reference>
<dbReference type="InterPro" id="IPR040026">
    <property type="entry name" value="FliD"/>
</dbReference>
<dbReference type="GO" id="GO:0009424">
    <property type="term" value="C:bacterial-type flagellum hook"/>
    <property type="evidence" value="ECO:0007669"/>
    <property type="project" value="UniProtKB-UniRule"/>
</dbReference>
<gene>
    <name evidence="8" type="ORF">FH971_04525</name>
</gene>
<dbReference type="InterPro" id="IPR003481">
    <property type="entry name" value="FliD_N"/>
</dbReference>
<dbReference type="Proteomes" id="UP000319809">
    <property type="component" value="Chromosome"/>
</dbReference>
<dbReference type="PANTHER" id="PTHR30288">
    <property type="entry name" value="FLAGELLAR CAP/ASSEMBLY PROTEIN FLID"/>
    <property type="match status" value="1"/>
</dbReference>
<keyword evidence="3" id="KW-0175">Coiled coil</keyword>
<feature type="domain" description="Flagellar hook-associated protein 2 C-terminal" evidence="7">
    <location>
        <begin position="203"/>
        <end position="438"/>
    </location>
</feature>
<evidence type="ECO:0000256" key="3">
    <source>
        <dbReference type="ARBA" id="ARBA00023054"/>
    </source>
</evidence>
<proteinExistence type="inferred from homology"/>
<protein>
    <recommendedName>
        <fullName evidence="5">Flagellar hook-associated protein 2</fullName>
        <shortName evidence="5">HAP2</shortName>
    </recommendedName>
    <alternativeName>
        <fullName evidence="5">Flagellar cap protein</fullName>
    </alternativeName>
</protein>
<accession>A0A4Y5YBZ4</accession>
<name>A0A4Y5YBZ4_9GAMM</name>
<dbReference type="Pfam" id="PF07195">
    <property type="entry name" value="FliD_C"/>
    <property type="match status" value="1"/>
</dbReference>
<comment type="subcellular location">
    <subcellularLocation>
        <location evidence="5">Secreted</location>
    </subcellularLocation>
    <subcellularLocation>
        <location evidence="5">Bacterial flagellum</location>
    </subcellularLocation>
</comment>
<dbReference type="AlphaFoldDB" id="A0A4Y5YBZ4"/>
<evidence type="ECO:0000259" key="7">
    <source>
        <dbReference type="Pfam" id="PF07195"/>
    </source>
</evidence>
<keyword evidence="8" id="KW-0969">Cilium</keyword>
<dbReference type="GO" id="GO:0005576">
    <property type="term" value="C:extracellular region"/>
    <property type="evidence" value="ECO:0007669"/>
    <property type="project" value="UniProtKB-SubCell"/>
</dbReference>
<evidence type="ECO:0000256" key="1">
    <source>
        <dbReference type="ARBA" id="ARBA00009764"/>
    </source>
</evidence>
<comment type="subunit">
    <text evidence="2 5">Homopentamer.</text>
</comment>
<evidence type="ECO:0000256" key="4">
    <source>
        <dbReference type="ARBA" id="ARBA00023143"/>
    </source>
</evidence>
<evidence type="ECO:0000313" key="9">
    <source>
        <dbReference type="Proteomes" id="UP000319809"/>
    </source>
</evidence>
<dbReference type="PANTHER" id="PTHR30288:SF0">
    <property type="entry name" value="FLAGELLAR HOOK-ASSOCIATED PROTEIN 2"/>
    <property type="match status" value="1"/>
</dbReference>
<keyword evidence="4 5" id="KW-0975">Bacterial flagellum</keyword>
<comment type="function">
    <text evidence="5">Required for morphogenesis and for the elongation of the flagellar filament by facilitating polymerization of the flagellin monomers at the tip of growing filament. Forms a capping structure, which prevents flagellin subunits (transported through the central channel of the flagellum) from leaking out without polymerization at the distal end.</text>
</comment>
<keyword evidence="9" id="KW-1185">Reference proteome</keyword>
<evidence type="ECO:0000313" key="8">
    <source>
        <dbReference type="EMBL" id="QDE30300.1"/>
    </source>
</evidence>
<sequence>MISGMSSAQFAQQLISADRAGKDYYYQNKLSTQNTQLDAYGLLETAMKQLSTKMSNIDSDAFSNKKAEINNDFANVTVTAAAPSGNYDLIVTQMAQSHQLTKTYDSENTLIPAVGLFSIQLGSDPADKLTIDLATINGGADITVSQLRDLINKDVSNPGMQASLIRTGGKVELMLSSNNTGTSNNLAVTLDGTDLGMTQRRAAQDAELTLNGISITNSSNYLDNVIDGVSLELVKVHSVGESSQIKVEDDSEATTSAVNDFVNDFNTLLTQINQLSRSMGSTLVDSTDSDDEDSVTVSNSQLGVLNGDSSVRLLQSRLQDVVFAIAPNGMRLSDIGIEMGRDGLLKMDDTKFETALKADSAKVQAMFSDTNSYIDKIDAVLKPYTAFDGLLSMKKQTLDDQINRIQDSMEQYDYQMDLKYGVYLAQFTAMEATINQLSAASSLFSTNE</sequence>
<dbReference type="RefSeq" id="WP_140233520.1">
    <property type="nucleotide sequence ID" value="NZ_CP041036.1"/>
</dbReference>
<feature type="domain" description="Flagellar hook-associated protein 2 N-terminal" evidence="6">
    <location>
        <begin position="3"/>
        <end position="98"/>
    </location>
</feature>
<dbReference type="KEGG" id="spol:FH971_04525"/>
<organism evidence="8 9">
    <name type="scientific">Shewanella polaris</name>
    <dbReference type="NCBI Taxonomy" id="2588449"/>
    <lineage>
        <taxon>Bacteria</taxon>
        <taxon>Pseudomonadati</taxon>
        <taxon>Pseudomonadota</taxon>
        <taxon>Gammaproteobacteria</taxon>
        <taxon>Alteromonadales</taxon>
        <taxon>Shewanellaceae</taxon>
        <taxon>Shewanella</taxon>
    </lineage>
</organism>
<evidence type="ECO:0000256" key="2">
    <source>
        <dbReference type="ARBA" id="ARBA00011255"/>
    </source>
</evidence>
<comment type="similarity">
    <text evidence="1 5">Belongs to the FliD family.</text>
</comment>
<keyword evidence="8" id="KW-0282">Flagellum</keyword>
<evidence type="ECO:0000256" key="5">
    <source>
        <dbReference type="RuleBase" id="RU362066"/>
    </source>
</evidence>
<dbReference type="EMBL" id="CP041036">
    <property type="protein sequence ID" value="QDE30300.1"/>
    <property type="molecule type" value="Genomic_DNA"/>
</dbReference>
<dbReference type="GO" id="GO:0009421">
    <property type="term" value="C:bacterial-type flagellum filament cap"/>
    <property type="evidence" value="ECO:0007669"/>
    <property type="project" value="InterPro"/>
</dbReference>
<dbReference type="Pfam" id="PF02465">
    <property type="entry name" value="FliD_N"/>
    <property type="match status" value="1"/>
</dbReference>
<dbReference type="GO" id="GO:0007155">
    <property type="term" value="P:cell adhesion"/>
    <property type="evidence" value="ECO:0007669"/>
    <property type="project" value="InterPro"/>
</dbReference>
<evidence type="ECO:0000259" key="6">
    <source>
        <dbReference type="Pfam" id="PF02465"/>
    </source>
</evidence>
<dbReference type="InterPro" id="IPR010809">
    <property type="entry name" value="FliD_C"/>
</dbReference>
<keyword evidence="5" id="KW-0964">Secreted</keyword>
<keyword evidence="8" id="KW-0966">Cell projection</keyword>
<dbReference type="GO" id="GO:0071973">
    <property type="term" value="P:bacterial-type flagellum-dependent cell motility"/>
    <property type="evidence" value="ECO:0007669"/>
    <property type="project" value="TreeGrafter"/>
</dbReference>